<sequence>MFKNMKTDLISWILLIGLIVLVLEISFFDGGLIFSLLISAGCIYIGRKKRGRTIGSVLFWLGVIMAVVTVMNMMAFKFFIMAILAYILFLYIQSRKEPEKVEPTVKKPVDKPLDMVIKKPLLGNKLFGHGKTPDHVYEWNDINIQTGIGDTVIDLSNTVLPKGEAIISIRSFIGNIKIFIPYEMEVSVHHSVLAGTAEILQHQEKRIFNQNMSVQTPDYENAEQKVKILTSLISGNLEVKRI</sequence>
<dbReference type="AlphaFoldDB" id="A0A372LPI5"/>
<dbReference type="InterPro" id="IPR016975">
    <property type="entry name" value="Cell_wall_LiaF"/>
</dbReference>
<dbReference type="InterPro" id="IPR047793">
    <property type="entry name" value="LiaF_C"/>
</dbReference>
<dbReference type="PIRSF" id="PIRSF031509">
    <property type="entry name" value="Cell_wall_LiaF/YvqF"/>
    <property type="match status" value="1"/>
</dbReference>
<dbReference type="RefSeq" id="WP_117326666.1">
    <property type="nucleotide sequence ID" value="NZ_QVTE01000029.1"/>
</dbReference>
<keyword evidence="1" id="KW-1133">Transmembrane helix</keyword>
<feature type="transmembrane region" description="Helical" evidence="1">
    <location>
        <begin position="12"/>
        <end position="45"/>
    </location>
</feature>
<evidence type="ECO:0000313" key="4">
    <source>
        <dbReference type="Proteomes" id="UP000264541"/>
    </source>
</evidence>
<dbReference type="InterPro" id="IPR024425">
    <property type="entry name" value="LiaF-like_C"/>
</dbReference>
<keyword evidence="1" id="KW-0812">Transmembrane</keyword>
<comment type="caution">
    <text evidence="3">The sequence shown here is derived from an EMBL/GenBank/DDBJ whole genome shotgun (WGS) entry which is preliminary data.</text>
</comment>
<accession>A0A372LPI5</accession>
<dbReference type="NCBIfam" id="NF040535">
    <property type="entry name" value="LiaF_C_term"/>
    <property type="match status" value="1"/>
</dbReference>
<dbReference type="EMBL" id="QVTE01000029">
    <property type="protein sequence ID" value="RFU69142.1"/>
    <property type="molecule type" value="Genomic_DNA"/>
</dbReference>
<evidence type="ECO:0000313" key="3">
    <source>
        <dbReference type="EMBL" id="RFU69142.1"/>
    </source>
</evidence>
<feature type="transmembrane region" description="Helical" evidence="1">
    <location>
        <begin position="57"/>
        <end position="89"/>
    </location>
</feature>
<feature type="domain" description="Cell wall-active antibiotics response LiaF-like C-terminal" evidence="2">
    <location>
        <begin position="127"/>
        <end position="239"/>
    </location>
</feature>
<evidence type="ECO:0000256" key="1">
    <source>
        <dbReference type="SAM" id="Phobius"/>
    </source>
</evidence>
<dbReference type="OrthoDB" id="2351415at2"/>
<reference evidence="3 4" key="1">
    <citation type="submission" date="2018-08" db="EMBL/GenBank/DDBJ databases">
        <title>Bacillus chawlae sp. nov., Bacillus glennii sp. nov., and Bacillus saganii sp. nov. Isolated from the Vehicle Assembly Building at Kennedy Space Center where the Viking Spacecraft were Assembled.</title>
        <authorList>
            <person name="Seuylemezian A."/>
            <person name="Vaishampayan P."/>
        </authorList>
    </citation>
    <scope>NUCLEOTIDE SEQUENCE [LARGE SCALE GENOMIC DNA]</scope>
    <source>
        <strain evidence="3 4">V47-23a</strain>
    </source>
</reference>
<dbReference type="Proteomes" id="UP000264541">
    <property type="component" value="Unassembled WGS sequence"/>
</dbReference>
<name>A0A372LPI5_9BACI</name>
<keyword evidence="1" id="KW-0472">Membrane</keyword>
<evidence type="ECO:0000259" key="2">
    <source>
        <dbReference type="Pfam" id="PF09922"/>
    </source>
</evidence>
<organism evidence="3 4">
    <name type="scientific">Peribacillus saganii</name>
    <dbReference type="NCBI Taxonomy" id="2303992"/>
    <lineage>
        <taxon>Bacteria</taxon>
        <taxon>Bacillati</taxon>
        <taxon>Bacillota</taxon>
        <taxon>Bacilli</taxon>
        <taxon>Bacillales</taxon>
        <taxon>Bacillaceae</taxon>
        <taxon>Peribacillus</taxon>
    </lineage>
</organism>
<gene>
    <name evidence="3" type="ORF">D0469_10335</name>
</gene>
<keyword evidence="4" id="KW-1185">Reference proteome</keyword>
<dbReference type="Pfam" id="PF09922">
    <property type="entry name" value="LiaF-like_C"/>
    <property type="match status" value="1"/>
</dbReference>
<dbReference type="GO" id="GO:0016020">
    <property type="term" value="C:membrane"/>
    <property type="evidence" value="ECO:0007669"/>
    <property type="project" value="InterPro"/>
</dbReference>
<proteinExistence type="predicted"/>
<protein>
    <submittedName>
        <fullName evidence="3">Cell wall-active antibiotics response protein</fullName>
    </submittedName>
</protein>